<keyword evidence="2" id="KW-1185">Reference proteome</keyword>
<gene>
    <name evidence="1" type="ORF">VSH64_29380</name>
</gene>
<protein>
    <recommendedName>
        <fullName evidence="3">ABM domain-containing protein</fullName>
    </recommendedName>
</protein>
<evidence type="ECO:0008006" key="3">
    <source>
        <dbReference type="Google" id="ProtNLM"/>
    </source>
</evidence>
<name>A0ABZ1HXQ8_9PSEU</name>
<sequence length="98" mass="11318">MSFVQVIEFKTSRPDELNELMDEWKTATKGSRTATHAVVMSDRDNPGTYMEFVEFPSYEEAMRNSQLPETSKIAERMGKLCDGPPVFHNLDVMRDERL</sequence>
<proteinExistence type="predicted"/>
<dbReference type="EMBL" id="CP142149">
    <property type="protein sequence ID" value="WSE26977.1"/>
    <property type="molecule type" value="Genomic_DNA"/>
</dbReference>
<evidence type="ECO:0000313" key="1">
    <source>
        <dbReference type="EMBL" id="WSE26977.1"/>
    </source>
</evidence>
<evidence type="ECO:0000313" key="2">
    <source>
        <dbReference type="Proteomes" id="UP001330812"/>
    </source>
</evidence>
<reference evidence="1 2" key="1">
    <citation type="journal article" date="2015" name="Int. J. Syst. Evol. Microbiol.">
        <title>Amycolatopsis rhabdoformis sp. nov., an actinomycete isolated from a tropical forest soil.</title>
        <authorList>
            <person name="Souza W.R."/>
            <person name="Silva R.E."/>
            <person name="Goodfellow M."/>
            <person name="Busarakam K."/>
            <person name="Figueiro F.S."/>
            <person name="Ferreira D."/>
            <person name="Rodrigues-Filho E."/>
            <person name="Moraes L.A.B."/>
            <person name="Zucchi T.D."/>
        </authorList>
    </citation>
    <scope>NUCLEOTIDE SEQUENCE [LARGE SCALE GENOMIC DNA]</scope>
    <source>
        <strain evidence="1 2">NCIMB 14900</strain>
    </source>
</reference>
<dbReference type="Proteomes" id="UP001330812">
    <property type="component" value="Chromosome"/>
</dbReference>
<organism evidence="1 2">
    <name type="scientific">Amycolatopsis rhabdoformis</name>
    <dbReference type="NCBI Taxonomy" id="1448059"/>
    <lineage>
        <taxon>Bacteria</taxon>
        <taxon>Bacillati</taxon>
        <taxon>Actinomycetota</taxon>
        <taxon>Actinomycetes</taxon>
        <taxon>Pseudonocardiales</taxon>
        <taxon>Pseudonocardiaceae</taxon>
        <taxon>Amycolatopsis</taxon>
    </lineage>
</organism>
<dbReference type="RefSeq" id="WP_326565973.1">
    <property type="nucleotide sequence ID" value="NZ_CP142149.1"/>
</dbReference>
<accession>A0ABZ1HXQ8</accession>